<dbReference type="GO" id="GO:0006355">
    <property type="term" value="P:regulation of DNA-templated transcription"/>
    <property type="evidence" value="ECO:0007669"/>
    <property type="project" value="InterPro"/>
</dbReference>
<dbReference type="InterPro" id="IPR000792">
    <property type="entry name" value="Tscrpt_reg_LuxR_C"/>
</dbReference>
<evidence type="ECO:0000313" key="2">
    <source>
        <dbReference type="EMBL" id="PAU69930.1"/>
    </source>
</evidence>
<dbReference type="InterPro" id="IPR036388">
    <property type="entry name" value="WH-like_DNA-bd_sf"/>
</dbReference>
<dbReference type="Proteomes" id="UP000217986">
    <property type="component" value="Unassembled WGS sequence"/>
</dbReference>
<proteinExistence type="predicted"/>
<accession>A0A2A2ELX9</accession>
<dbReference type="PRINTS" id="PR00038">
    <property type="entry name" value="HTHLUXR"/>
</dbReference>
<evidence type="ECO:0000259" key="1">
    <source>
        <dbReference type="PROSITE" id="PS50043"/>
    </source>
</evidence>
<keyword evidence="3" id="KW-1185">Reference proteome</keyword>
<dbReference type="PROSITE" id="PS00622">
    <property type="entry name" value="HTH_LUXR_1"/>
    <property type="match status" value="1"/>
</dbReference>
<dbReference type="CDD" id="cd06170">
    <property type="entry name" value="LuxR_C_like"/>
    <property type="match status" value="1"/>
</dbReference>
<dbReference type="EMBL" id="MVOG01000005">
    <property type="protein sequence ID" value="PAU69930.1"/>
    <property type="molecule type" value="Genomic_DNA"/>
</dbReference>
<comment type="caution">
    <text evidence="2">The sequence shown here is derived from an EMBL/GenBank/DDBJ whole genome shotgun (WGS) entry which is preliminary data.</text>
</comment>
<evidence type="ECO:0000313" key="3">
    <source>
        <dbReference type="Proteomes" id="UP000217986"/>
    </source>
</evidence>
<reference evidence="2 3" key="1">
    <citation type="journal article" date="2017" name="ISME J.">
        <title>Unveiling bifidobacterial biogeography across the mammalian branch of the tree of life.</title>
        <authorList>
            <person name="Milani C."/>
            <person name="Mangifesta M."/>
            <person name="Mancabelli L."/>
            <person name="Lugli G.A."/>
            <person name="James K."/>
            <person name="Duranti S."/>
            <person name="Turroni F."/>
            <person name="Ferrario C."/>
            <person name="Ossiprandi M.C."/>
            <person name="van Sinderen D."/>
            <person name="Ventura M."/>
        </authorList>
    </citation>
    <scope>NUCLEOTIDE SEQUENCE [LARGE SCALE GENOMIC DNA]</scope>
    <source>
        <strain evidence="2 3">70</strain>
    </source>
</reference>
<dbReference type="PROSITE" id="PS50043">
    <property type="entry name" value="HTH_LUXR_2"/>
    <property type="match status" value="1"/>
</dbReference>
<gene>
    <name evidence="2" type="ORF">B1400_0465</name>
</gene>
<sequence>MHDAEGAHRIVEDKPIGRAGALTVLNRQKLSVLRLYDRGFSTDEIARRLGVSTDSVSTYLRRAGQKLGASGRVEILRKGKAYDLL</sequence>
<dbReference type="AlphaFoldDB" id="A0A2A2ELX9"/>
<protein>
    <submittedName>
        <fullName evidence="2">Bacterial regulatory protein luxR family</fullName>
    </submittedName>
</protein>
<dbReference type="Pfam" id="PF00196">
    <property type="entry name" value="GerE"/>
    <property type="match status" value="1"/>
</dbReference>
<name>A0A2A2ELX9_9BIFI</name>
<feature type="domain" description="HTH luxR-type" evidence="1">
    <location>
        <begin position="18"/>
        <end position="83"/>
    </location>
</feature>
<dbReference type="RefSeq" id="WP_095612850.1">
    <property type="nucleotide sequence ID" value="NZ_MVOG01000005.1"/>
</dbReference>
<dbReference type="OrthoDB" id="3236047at2"/>
<dbReference type="SUPFAM" id="SSF46894">
    <property type="entry name" value="C-terminal effector domain of the bipartite response regulators"/>
    <property type="match status" value="1"/>
</dbReference>
<dbReference type="InterPro" id="IPR016032">
    <property type="entry name" value="Sig_transdc_resp-reg_C-effctor"/>
</dbReference>
<organism evidence="2 3">
    <name type="scientific">Bifidobacterium italicum</name>
    <dbReference type="NCBI Taxonomy" id="1960968"/>
    <lineage>
        <taxon>Bacteria</taxon>
        <taxon>Bacillati</taxon>
        <taxon>Actinomycetota</taxon>
        <taxon>Actinomycetes</taxon>
        <taxon>Bifidobacteriales</taxon>
        <taxon>Bifidobacteriaceae</taxon>
        <taxon>Bifidobacterium</taxon>
    </lineage>
</organism>
<dbReference type="GO" id="GO:0003677">
    <property type="term" value="F:DNA binding"/>
    <property type="evidence" value="ECO:0007669"/>
    <property type="project" value="InterPro"/>
</dbReference>
<dbReference type="SMART" id="SM00421">
    <property type="entry name" value="HTH_LUXR"/>
    <property type="match status" value="1"/>
</dbReference>
<dbReference type="Gene3D" id="1.10.10.10">
    <property type="entry name" value="Winged helix-like DNA-binding domain superfamily/Winged helix DNA-binding domain"/>
    <property type="match status" value="1"/>
</dbReference>